<organism evidence="3">
    <name type="scientific">Wolinella succinogenes (strain ATCC 29543 / DSM 1740 / CCUG 13145 / JCM 31913 / LMG 7466 / NCTC 11488 / FDC 602W)</name>
    <name type="common">Vibrio succinogenes</name>
    <dbReference type="NCBI Taxonomy" id="273121"/>
    <lineage>
        <taxon>Bacteria</taxon>
        <taxon>Pseudomonadati</taxon>
        <taxon>Campylobacterota</taxon>
        <taxon>Epsilonproteobacteria</taxon>
        <taxon>Campylobacterales</taxon>
        <taxon>Helicobacteraceae</taxon>
        <taxon>Wolinella</taxon>
    </lineage>
</organism>
<dbReference type="RefSeq" id="WP_011138570.1">
    <property type="nucleotide sequence ID" value="NC_005090.1"/>
</dbReference>
<proteinExistence type="predicted"/>
<reference evidence="2 3" key="1">
    <citation type="journal article" date="2003" name="Proc. Natl. Acad. Sci. U.S.A.">
        <title>Complete genome sequence and analysis of Wolinella succinogenes.</title>
        <authorList>
            <person name="Baar C."/>
            <person name="Eppinger M."/>
            <person name="Raddatz G."/>
            <person name="Simon JM."/>
            <person name="Lanz C."/>
            <person name="Klimmek O."/>
            <person name="Nandakumar R."/>
            <person name="Gross R."/>
            <person name="Rosinus A."/>
            <person name="Keller H."/>
            <person name="Jagtap P."/>
            <person name="Linke B."/>
            <person name="Meyer F."/>
            <person name="Lederer H."/>
            <person name="Schuster S.C."/>
        </authorList>
    </citation>
    <scope>NUCLEOTIDE SEQUENCE [LARGE SCALE GENOMIC DNA]</scope>
    <source>
        <strain evidence="3">ATCC 29543 / DSM 1740 / CCUG 13145 / JCM 31913 / LMG 7466 / NCTC 11488 / FDC 602W</strain>
    </source>
</reference>
<dbReference type="AlphaFoldDB" id="Q7MSA1"/>
<keyword evidence="1" id="KW-1133">Transmembrane helix</keyword>
<feature type="transmembrane region" description="Helical" evidence="1">
    <location>
        <begin position="292"/>
        <end position="314"/>
    </location>
</feature>
<keyword evidence="3" id="KW-1185">Reference proteome</keyword>
<keyword evidence="1" id="KW-0812">Transmembrane</keyword>
<dbReference type="KEGG" id="wsu:WS0639"/>
<dbReference type="STRING" id="273121.WS0639"/>
<dbReference type="EMBL" id="BX571658">
    <property type="protein sequence ID" value="CAE09770.1"/>
    <property type="molecule type" value="Genomic_DNA"/>
</dbReference>
<feature type="transmembrane region" description="Helical" evidence="1">
    <location>
        <begin position="131"/>
        <end position="152"/>
    </location>
</feature>
<gene>
    <name evidence="2" type="primary">TETAJ</name>
    <name evidence="2" type="ordered locus">WS0639</name>
</gene>
<feature type="transmembrane region" description="Helical" evidence="1">
    <location>
        <begin position="258"/>
        <end position="280"/>
    </location>
</feature>
<feature type="transmembrane region" description="Helical" evidence="1">
    <location>
        <begin position="6"/>
        <end position="26"/>
    </location>
</feature>
<feature type="transmembrane region" description="Helical" evidence="1">
    <location>
        <begin position="191"/>
        <end position="210"/>
    </location>
</feature>
<evidence type="ECO:0000313" key="3">
    <source>
        <dbReference type="Proteomes" id="UP000000422"/>
    </source>
</evidence>
<dbReference type="Proteomes" id="UP000000422">
    <property type="component" value="Chromosome"/>
</dbReference>
<feature type="transmembrane region" description="Helical" evidence="1">
    <location>
        <begin position="47"/>
        <end position="74"/>
    </location>
</feature>
<accession>Q7MSA1</accession>
<dbReference type="HOGENOM" id="CLU_071530_0_0_7"/>
<evidence type="ECO:0000256" key="1">
    <source>
        <dbReference type="SAM" id="Phobius"/>
    </source>
</evidence>
<protein>
    <submittedName>
        <fullName evidence="2">Uncharacterized protein</fullName>
    </submittedName>
</protein>
<sequence>MILSGGSIAYLAVESVSMGLALLAGYGAWKITRGYEAYRFDAKQYRLFALGELSSSIIRFILGVKWILFFYYAYLLDSFAPQLIGAMCATGVVNALWEGWWLYGWKLLTLLLATLWLVMHQDDRQREDQPYFRLKFLFYLAVLGALAVEYLWSVVALWGLEPQRMVSCCSSTFSAGSAGALGEGMMSERSLYAFLGLFGVMGGAYGVGWVRLLVWPIFFFLPSALWAIIYFFSPYIYAIPTHTCPFCLIQFEYYGIGYLLYLLLFAGSFLGVASAFRSLYAKEMDPKPLMRISMGLQLLLLMVLWGYVLGYFWINGAWLK</sequence>
<dbReference type="eggNOG" id="ENOG502Z9TM">
    <property type="taxonomic scope" value="Bacteria"/>
</dbReference>
<keyword evidence="1" id="KW-0472">Membrane</keyword>
<name>Q7MSA1_WOLSU</name>
<feature type="transmembrane region" description="Helical" evidence="1">
    <location>
        <begin position="217"/>
        <end position="238"/>
    </location>
</feature>
<evidence type="ECO:0000313" key="2">
    <source>
        <dbReference type="EMBL" id="CAE09770.1"/>
    </source>
</evidence>
<feature type="transmembrane region" description="Helical" evidence="1">
    <location>
        <begin position="100"/>
        <end position="119"/>
    </location>
</feature>